<dbReference type="CDD" id="cd02440">
    <property type="entry name" value="AdoMet_MTases"/>
    <property type="match status" value="1"/>
</dbReference>
<evidence type="ECO:0000256" key="1">
    <source>
        <dbReference type="ARBA" id="ARBA00022603"/>
    </source>
</evidence>
<dbReference type="Gene3D" id="3.40.50.150">
    <property type="entry name" value="Vaccinia Virus protein VP39"/>
    <property type="match status" value="1"/>
</dbReference>
<evidence type="ECO:0000256" key="2">
    <source>
        <dbReference type="ARBA" id="ARBA00022679"/>
    </source>
</evidence>
<reference evidence="5" key="1">
    <citation type="submission" date="2020-08" db="EMBL/GenBank/DDBJ databases">
        <title>Genome public.</title>
        <authorList>
            <person name="Liu C."/>
            <person name="Sun Q."/>
        </authorList>
    </citation>
    <scope>NUCLEOTIDE SEQUENCE</scope>
    <source>
        <strain evidence="5">NSJ-33</strain>
    </source>
</reference>
<gene>
    <name evidence="5" type="ORF">H8710_02790</name>
</gene>
<keyword evidence="1 5" id="KW-0489">Methyltransferase</keyword>
<organism evidence="5 6">
    <name type="scientific">Fumia xinanensis</name>
    <dbReference type="NCBI Taxonomy" id="2763659"/>
    <lineage>
        <taxon>Bacteria</taxon>
        <taxon>Bacillati</taxon>
        <taxon>Bacillota</taxon>
        <taxon>Clostridia</taxon>
        <taxon>Eubacteriales</taxon>
        <taxon>Oscillospiraceae</taxon>
        <taxon>Fumia</taxon>
    </lineage>
</organism>
<evidence type="ECO:0000313" key="5">
    <source>
        <dbReference type="EMBL" id="MBC8558991.1"/>
    </source>
</evidence>
<dbReference type="GO" id="GO:0008168">
    <property type="term" value="F:methyltransferase activity"/>
    <property type="evidence" value="ECO:0007669"/>
    <property type="project" value="UniProtKB-KW"/>
</dbReference>
<dbReference type="RefSeq" id="WP_249293885.1">
    <property type="nucleotide sequence ID" value="NZ_JACRSV010000001.1"/>
</dbReference>
<comment type="caution">
    <text evidence="5">The sequence shown here is derived from an EMBL/GenBank/DDBJ whole genome shotgun (WGS) entry which is preliminary data.</text>
</comment>
<dbReference type="AlphaFoldDB" id="A0A926I6M0"/>
<proteinExistence type="predicted"/>
<sequence length="261" mass="29151">MNRDFIAKHWYASIYEQMENQTYDVEFLLRVLGPKPINILEIGCGGGRIAVPLAEAGHFVTGLDADEYALLRCYRQARNLPNLRCGQANVIQDEWATGYDAVVIAGNFLINIESNVDYRLAQQTLIQKAAGALLPGGHLYLDFDLSPNPSAVFNEIGESSYFSGTDDLGTFGKTVSYGSVYDPVTQICAGAEHWEITTNSGDSFFVPDKWYKHIPTQREVYGWLGEAGFSIERTYLNYTDEPLTEPIAPETWRATIWAQKG</sequence>
<dbReference type="InterPro" id="IPR029063">
    <property type="entry name" value="SAM-dependent_MTases_sf"/>
</dbReference>
<dbReference type="GO" id="GO:0032259">
    <property type="term" value="P:methylation"/>
    <property type="evidence" value="ECO:0007669"/>
    <property type="project" value="UniProtKB-KW"/>
</dbReference>
<dbReference type="EMBL" id="JACRSV010000001">
    <property type="protein sequence ID" value="MBC8558991.1"/>
    <property type="molecule type" value="Genomic_DNA"/>
</dbReference>
<name>A0A926I6M0_9FIRM</name>
<dbReference type="PANTHER" id="PTHR43464">
    <property type="entry name" value="METHYLTRANSFERASE"/>
    <property type="match status" value="1"/>
</dbReference>
<feature type="domain" description="Methyltransferase" evidence="4">
    <location>
        <begin position="39"/>
        <end position="115"/>
    </location>
</feature>
<keyword evidence="2" id="KW-0808">Transferase</keyword>
<dbReference type="Proteomes" id="UP000610760">
    <property type="component" value="Unassembled WGS sequence"/>
</dbReference>
<dbReference type="Pfam" id="PF13649">
    <property type="entry name" value="Methyltransf_25"/>
    <property type="match status" value="1"/>
</dbReference>
<keyword evidence="3" id="KW-0949">S-adenosyl-L-methionine</keyword>
<dbReference type="PANTHER" id="PTHR43464:SF19">
    <property type="entry name" value="UBIQUINONE BIOSYNTHESIS O-METHYLTRANSFERASE, MITOCHONDRIAL"/>
    <property type="match status" value="1"/>
</dbReference>
<dbReference type="SUPFAM" id="SSF53335">
    <property type="entry name" value="S-adenosyl-L-methionine-dependent methyltransferases"/>
    <property type="match status" value="1"/>
</dbReference>
<evidence type="ECO:0000259" key="4">
    <source>
        <dbReference type="Pfam" id="PF13649"/>
    </source>
</evidence>
<accession>A0A926I6M0</accession>
<dbReference type="InterPro" id="IPR041698">
    <property type="entry name" value="Methyltransf_25"/>
</dbReference>
<keyword evidence="6" id="KW-1185">Reference proteome</keyword>
<evidence type="ECO:0000256" key="3">
    <source>
        <dbReference type="ARBA" id="ARBA00022691"/>
    </source>
</evidence>
<evidence type="ECO:0000313" key="6">
    <source>
        <dbReference type="Proteomes" id="UP000610760"/>
    </source>
</evidence>
<protein>
    <submittedName>
        <fullName evidence="5">Class I SAM-dependent methyltransferase</fullName>
    </submittedName>
</protein>